<proteinExistence type="predicted"/>
<dbReference type="Pfam" id="PF06037">
    <property type="entry name" value="DUF922"/>
    <property type="match status" value="1"/>
</dbReference>
<evidence type="ECO:0000256" key="1">
    <source>
        <dbReference type="SAM" id="MobiDB-lite"/>
    </source>
</evidence>
<dbReference type="RefSeq" id="WP_123846133.1">
    <property type="nucleotide sequence ID" value="NZ_RPDH01000001.1"/>
</dbReference>
<dbReference type="InterPro" id="IPR010321">
    <property type="entry name" value="DUF922"/>
</dbReference>
<dbReference type="OrthoDB" id="5431540at2"/>
<dbReference type="Proteomes" id="UP000278351">
    <property type="component" value="Unassembled WGS sequence"/>
</dbReference>
<accession>A0A3N4PY15</accession>
<evidence type="ECO:0000313" key="2">
    <source>
        <dbReference type="EMBL" id="RPE13612.1"/>
    </source>
</evidence>
<reference evidence="2 3" key="1">
    <citation type="submission" date="2018-11" db="EMBL/GenBank/DDBJ databases">
        <title>Chitinophaga lutea sp.nov., isolate from arsenic contaminated soil.</title>
        <authorList>
            <person name="Zong Y."/>
        </authorList>
    </citation>
    <scope>NUCLEOTIDE SEQUENCE [LARGE SCALE GENOMIC DNA]</scope>
    <source>
        <strain evidence="2 3">ZY74</strain>
    </source>
</reference>
<feature type="compositionally biased region" description="Basic and acidic residues" evidence="1">
    <location>
        <begin position="1"/>
        <end position="14"/>
    </location>
</feature>
<evidence type="ECO:0000313" key="3">
    <source>
        <dbReference type="Proteomes" id="UP000278351"/>
    </source>
</evidence>
<feature type="region of interest" description="Disordered" evidence="1">
    <location>
        <begin position="1"/>
        <end position="30"/>
    </location>
</feature>
<organism evidence="2 3">
    <name type="scientific">Chitinophaga lutea</name>
    <dbReference type="NCBI Taxonomy" id="2488634"/>
    <lineage>
        <taxon>Bacteria</taxon>
        <taxon>Pseudomonadati</taxon>
        <taxon>Bacteroidota</taxon>
        <taxon>Chitinophagia</taxon>
        <taxon>Chitinophagales</taxon>
        <taxon>Chitinophagaceae</taxon>
        <taxon>Chitinophaga</taxon>
    </lineage>
</organism>
<protein>
    <recommendedName>
        <fullName evidence="4">DUF922 domain-containing protein</fullName>
    </recommendedName>
</protein>
<evidence type="ECO:0008006" key="4">
    <source>
        <dbReference type="Google" id="ProtNLM"/>
    </source>
</evidence>
<gene>
    <name evidence="2" type="ORF">EGT74_08890</name>
</gene>
<comment type="caution">
    <text evidence="2">The sequence shown here is derived from an EMBL/GenBank/DDBJ whole genome shotgun (WGS) entry which is preliminary data.</text>
</comment>
<dbReference type="EMBL" id="RPDH01000001">
    <property type="protein sequence ID" value="RPE13612.1"/>
    <property type="molecule type" value="Genomic_DNA"/>
</dbReference>
<name>A0A3N4PY15_9BACT</name>
<dbReference type="AlphaFoldDB" id="A0A3N4PY15"/>
<sequence length="217" mass="25263">MHADDRGSTTERKLTGNPSPAPGARHFGYSPQGKSSLEIIKIIFVEDARPEDENSDTLFYHQRPVQARDYRGAPRPGSRNEAVSFTSFAFDGSSRRFRDTLEITLILQVFWVKSASWSRTMPPSQHTLEHEQIHFDITRLVAERFRKKIMRLPLTMDDHDSRIQFEYLESFREMNRMQEAYDDEVHSGQNAARQLEWRRKIRQELIGEGVKPADGRI</sequence>
<keyword evidence="3" id="KW-1185">Reference proteome</keyword>